<organism evidence="5 6">
    <name type="scientific">Candidatus Pedobacter colombiensis</name>
    <dbReference type="NCBI Taxonomy" id="3121371"/>
    <lineage>
        <taxon>Bacteria</taxon>
        <taxon>Pseudomonadati</taxon>
        <taxon>Bacteroidota</taxon>
        <taxon>Sphingobacteriia</taxon>
        <taxon>Sphingobacteriales</taxon>
        <taxon>Sphingobacteriaceae</taxon>
        <taxon>Pedobacter</taxon>
    </lineage>
</organism>
<evidence type="ECO:0000256" key="3">
    <source>
        <dbReference type="ARBA" id="ARBA00023163"/>
    </source>
</evidence>
<dbReference type="Gene3D" id="1.10.10.60">
    <property type="entry name" value="Homeodomain-like"/>
    <property type="match status" value="1"/>
</dbReference>
<dbReference type="PANTHER" id="PTHR46796:SF13">
    <property type="entry name" value="HTH-TYPE TRANSCRIPTIONAL ACTIVATOR RHAS"/>
    <property type="match status" value="1"/>
</dbReference>
<dbReference type="Pfam" id="PF12833">
    <property type="entry name" value="HTH_18"/>
    <property type="match status" value="1"/>
</dbReference>
<keyword evidence="2" id="KW-0238">DNA-binding</keyword>
<keyword evidence="3" id="KW-0804">Transcription</keyword>
<dbReference type="InterPro" id="IPR009057">
    <property type="entry name" value="Homeodomain-like_sf"/>
</dbReference>
<dbReference type="SUPFAM" id="SSF46689">
    <property type="entry name" value="Homeodomain-like"/>
    <property type="match status" value="1"/>
</dbReference>
<evidence type="ECO:0000313" key="5">
    <source>
        <dbReference type="EMBL" id="WEK21018.1"/>
    </source>
</evidence>
<evidence type="ECO:0000256" key="1">
    <source>
        <dbReference type="ARBA" id="ARBA00023015"/>
    </source>
</evidence>
<dbReference type="InterPro" id="IPR050204">
    <property type="entry name" value="AraC_XylS_family_regulators"/>
</dbReference>
<keyword evidence="1" id="KW-0805">Transcription regulation</keyword>
<evidence type="ECO:0000313" key="6">
    <source>
        <dbReference type="Proteomes" id="UP001214530"/>
    </source>
</evidence>
<protein>
    <submittedName>
        <fullName evidence="5">AraC family transcriptional regulator</fullName>
    </submittedName>
</protein>
<accession>A0AAJ6BA89</accession>
<feature type="domain" description="HTH araC/xylS-type" evidence="4">
    <location>
        <begin position="164"/>
        <end position="265"/>
    </location>
</feature>
<dbReference type="InterPro" id="IPR046532">
    <property type="entry name" value="DUF6597"/>
</dbReference>
<dbReference type="SMART" id="SM00342">
    <property type="entry name" value="HTH_ARAC"/>
    <property type="match status" value="1"/>
</dbReference>
<proteinExistence type="predicted"/>
<gene>
    <name evidence="5" type="ORF">P0Y49_07680</name>
</gene>
<dbReference type="GO" id="GO:0043565">
    <property type="term" value="F:sequence-specific DNA binding"/>
    <property type="evidence" value="ECO:0007669"/>
    <property type="project" value="InterPro"/>
</dbReference>
<reference evidence="5" key="1">
    <citation type="submission" date="2023-03" db="EMBL/GenBank/DDBJ databases">
        <title>Andean soil-derived lignocellulolytic bacterial consortium as a source of novel taxa and putative plastic-active enzymes.</title>
        <authorList>
            <person name="Diaz-Garcia L."/>
            <person name="Chuvochina M."/>
            <person name="Feuerriegel G."/>
            <person name="Bunk B."/>
            <person name="Sproer C."/>
            <person name="Streit W.R."/>
            <person name="Rodriguez L.M."/>
            <person name="Overmann J."/>
            <person name="Jimenez D.J."/>
        </authorList>
    </citation>
    <scope>NUCLEOTIDE SEQUENCE</scope>
    <source>
        <strain evidence="5">MAG 3858</strain>
    </source>
</reference>
<dbReference type="EMBL" id="CP119313">
    <property type="protein sequence ID" value="WEK21018.1"/>
    <property type="molecule type" value="Genomic_DNA"/>
</dbReference>
<dbReference type="PROSITE" id="PS01124">
    <property type="entry name" value="HTH_ARAC_FAMILY_2"/>
    <property type="match status" value="1"/>
</dbReference>
<dbReference type="Pfam" id="PF20240">
    <property type="entry name" value="DUF6597"/>
    <property type="match status" value="1"/>
</dbReference>
<dbReference type="GO" id="GO:0003700">
    <property type="term" value="F:DNA-binding transcription factor activity"/>
    <property type="evidence" value="ECO:0007669"/>
    <property type="project" value="InterPro"/>
</dbReference>
<dbReference type="InterPro" id="IPR018060">
    <property type="entry name" value="HTH_AraC"/>
</dbReference>
<dbReference type="AlphaFoldDB" id="A0AAJ6BA89"/>
<dbReference type="Proteomes" id="UP001214530">
    <property type="component" value="Chromosome"/>
</dbReference>
<evidence type="ECO:0000259" key="4">
    <source>
        <dbReference type="PROSITE" id="PS01124"/>
    </source>
</evidence>
<evidence type="ECO:0000256" key="2">
    <source>
        <dbReference type="ARBA" id="ARBA00023125"/>
    </source>
</evidence>
<sequence>MINTIESLPAPALRDYIKCYGLREVDTEGQQLHLAIHAIEQSLMPFWLSSTPLQHITEAGIRTIDIKKRWLLGLTSSFQGYQVYNGRYRFFNVQFKNNGFYSIFKIPMPYISDQLLIGDDVIGKDLQFLQEQLEESTNMEEMKSAADSYFLKALFKKKQGYNNDRITTTTNMIAQYNYQIDIKTLARQVNMSLRGLERHFYEQVGTTPKQYSKIVRFNKSLLLKTLHPEKKWTDIANQYGYFDQNHLIKDFKVLAGSSPFNFLEKFQPLPEFLQENF</sequence>
<dbReference type="PANTHER" id="PTHR46796">
    <property type="entry name" value="HTH-TYPE TRANSCRIPTIONAL ACTIVATOR RHAS-RELATED"/>
    <property type="match status" value="1"/>
</dbReference>
<name>A0AAJ6BA89_9SPHI</name>